<evidence type="ECO:0000313" key="9">
    <source>
        <dbReference type="Proteomes" id="UP000247409"/>
    </source>
</evidence>
<dbReference type="Gene3D" id="1.10.357.140">
    <property type="entry name" value="UbiA prenyltransferase"/>
    <property type="match status" value="1"/>
</dbReference>
<protein>
    <submittedName>
        <fullName evidence="8">Putative homogentisate phytyltransferase 1, chloroplastic</fullName>
    </submittedName>
</protein>
<dbReference type="InterPro" id="IPR000537">
    <property type="entry name" value="UbiA_prenyltransferase"/>
</dbReference>
<dbReference type="AlphaFoldDB" id="A0A2V3IZN8"/>
<dbReference type="GO" id="GO:0016020">
    <property type="term" value="C:membrane"/>
    <property type="evidence" value="ECO:0007669"/>
    <property type="project" value="UniProtKB-SubCell"/>
</dbReference>
<sequence>MFHSPASQPVAVFLTAIIPALLLNIYIVGLNQYFDIPIDRINKPYLPLASGALTKPDAQLTIALSAILGLLFCLAPLATPALRVVLIGSAILGTIYSAPPFRLKRFALLASILILAVRGLLVNIGFFLHSSAGNLLPPVILFASTFFTFFGIVIALLKDVPDIRGDMVFGIRTFSVRLGADKVFNACVCTLVVMFMAAATFYFRIAHSTIGLVIAGVHVVVAAMLWQRSRVVSTNAPEQLYEYYMLSWKMFYLEYVLLPFVAL</sequence>
<feature type="transmembrane region" description="Helical" evidence="7">
    <location>
        <begin position="12"/>
        <end position="34"/>
    </location>
</feature>
<dbReference type="PANTHER" id="PTHR43009:SF7">
    <property type="entry name" value="HOMOGENTISATE GERANYLGERANYLTRANSFERASE, CHLOROPLASTIC"/>
    <property type="match status" value="1"/>
</dbReference>
<dbReference type="OrthoDB" id="1502398at2759"/>
<comment type="subcellular location">
    <subcellularLocation>
        <location evidence="1">Membrane</location>
        <topology evidence="1">Multi-pass membrane protein</topology>
    </subcellularLocation>
</comment>
<dbReference type="Proteomes" id="UP000247409">
    <property type="component" value="Unassembled WGS sequence"/>
</dbReference>
<feature type="transmembrane region" description="Helical" evidence="7">
    <location>
        <begin position="62"/>
        <end position="86"/>
    </location>
</feature>
<dbReference type="GO" id="GO:0016765">
    <property type="term" value="F:transferase activity, transferring alkyl or aryl (other than methyl) groups"/>
    <property type="evidence" value="ECO:0007669"/>
    <property type="project" value="InterPro"/>
</dbReference>
<evidence type="ECO:0000256" key="7">
    <source>
        <dbReference type="SAM" id="Phobius"/>
    </source>
</evidence>
<comment type="similarity">
    <text evidence="2">Belongs to the UbiA prenyltransferase family.</text>
</comment>
<feature type="transmembrane region" description="Helical" evidence="7">
    <location>
        <begin position="183"/>
        <end position="203"/>
    </location>
</feature>
<keyword evidence="4 7" id="KW-0812">Transmembrane</keyword>
<keyword evidence="5 7" id="KW-1133">Transmembrane helix</keyword>
<feature type="transmembrane region" description="Helical" evidence="7">
    <location>
        <begin position="209"/>
        <end position="226"/>
    </location>
</feature>
<dbReference type="Pfam" id="PF01040">
    <property type="entry name" value="UbiA"/>
    <property type="match status" value="1"/>
</dbReference>
<evidence type="ECO:0000256" key="4">
    <source>
        <dbReference type="ARBA" id="ARBA00022692"/>
    </source>
</evidence>
<dbReference type="STRING" id="448386.A0A2V3IZN8"/>
<proteinExistence type="inferred from homology"/>
<evidence type="ECO:0000313" key="8">
    <source>
        <dbReference type="EMBL" id="PXF47147.1"/>
    </source>
</evidence>
<comment type="caution">
    <text evidence="8">The sequence shown here is derived from an EMBL/GenBank/DDBJ whole genome shotgun (WGS) entry which is preliminary data.</text>
</comment>
<dbReference type="PANTHER" id="PTHR43009">
    <property type="entry name" value="HOMOGENTISATE SOLANESYLTRANSFERASE, CHLOROPLASTIC"/>
    <property type="match status" value="1"/>
</dbReference>
<evidence type="ECO:0000256" key="5">
    <source>
        <dbReference type="ARBA" id="ARBA00022989"/>
    </source>
</evidence>
<dbReference type="EMBL" id="NBIV01000028">
    <property type="protein sequence ID" value="PXF47147.1"/>
    <property type="molecule type" value="Genomic_DNA"/>
</dbReference>
<reference evidence="8 9" key="1">
    <citation type="journal article" date="2018" name="Mol. Biol. Evol.">
        <title>Analysis of the draft genome of the red seaweed Gracilariopsis chorda provides insights into genome size evolution in Rhodophyta.</title>
        <authorList>
            <person name="Lee J."/>
            <person name="Yang E.C."/>
            <person name="Graf L."/>
            <person name="Yang J.H."/>
            <person name="Qiu H."/>
            <person name="Zel Zion U."/>
            <person name="Chan C.X."/>
            <person name="Stephens T.G."/>
            <person name="Weber A.P.M."/>
            <person name="Boo G.H."/>
            <person name="Boo S.M."/>
            <person name="Kim K.M."/>
            <person name="Shin Y."/>
            <person name="Jung M."/>
            <person name="Lee S.J."/>
            <person name="Yim H.S."/>
            <person name="Lee J.H."/>
            <person name="Bhattacharya D."/>
            <person name="Yoon H.S."/>
        </authorList>
    </citation>
    <scope>NUCLEOTIDE SEQUENCE [LARGE SCALE GENOMIC DNA]</scope>
    <source>
        <strain evidence="8 9">SKKU-2015</strain>
        <tissue evidence="8">Whole body</tissue>
    </source>
</reference>
<dbReference type="InterPro" id="IPR044878">
    <property type="entry name" value="UbiA_sf"/>
</dbReference>
<feature type="transmembrane region" description="Helical" evidence="7">
    <location>
        <begin position="135"/>
        <end position="157"/>
    </location>
</feature>
<keyword evidence="9" id="KW-1185">Reference proteome</keyword>
<accession>A0A2V3IZN8</accession>
<evidence type="ECO:0000256" key="3">
    <source>
        <dbReference type="ARBA" id="ARBA00022679"/>
    </source>
</evidence>
<feature type="transmembrane region" description="Helical" evidence="7">
    <location>
        <begin position="106"/>
        <end position="129"/>
    </location>
</feature>
<gene>
    <name evidence="8" type="ORF">BWQ96_03089</name>
</gene>
<keyword evidence="6 7" id="KW-0472">Membrane</keyword>
<dbReference type="NCBIfam" id="NF009525">
    <property type="entry name" value="PRK12887.1"/>
    <property type="match status" value="1"/>
</dbReference>
<evidence type="ECO:0000256" key="2">
    <source>
        <dbReference type="ARBA" id="ARBA00005985"/>
    </source>
</evidence>
<evidence type="ECO:0000256" key="6">
    <source>
        <dbReference type="ARBA" id="ARBA00023136"/>
    </source>
</evidence>
<keyword evidence="3 8" id="KW-0808">Transferase</keyword>
<organism evidence="8 9">
    <name type="scientific">Gracilariopsis chorda</name>
    <dbReference type="NCBI Taxonomy" id="448386"/>
    <lineage>
        <taxon>Eukaryota</taxon>
        <taxon>Rhodophyta</taxon>
        <taxon>Florideophyceae</taxon>
        <taxon>Rhodymeniophycidae</taxon>
        <taxon>Gracilariales</taxon>
        <taxon>Gracilariaceae</taxon>
        <taxon>Gracilariopsis</taxon>
    </lineage>
</organism>
<name>A0A2V3IZN8_9FLOR</name>
<evidence type="ECO:0000256" key="1">
    <source>
        <dbReference type="ARBA" id="ARBA00004141"/>
    </source>
</evidence>